<feature type="compositionally biased region" description="Polar residues" evidence="5">
    <location>
        <begin position="267"/>
        <end position="291"/>
    </location>
</feature>
<gene>
    <name evidence="8" type="ORF">HERILL_LOCUS12057</name>
</gene>
<proteinExistence type="predicted"/>
<dbReference type="InterPro" id="IPR041966">
    <property type="entry name" value="LOTUS-like"/>
</dbReference>
<dbReference type="CDD" id="cd20379">
    <property type="entry name" value="Tudor_dTUD-like"/>
    <property type="match status" value="1"/>
</dbReference>
<dbReference type="PROSITE" id="PS50304">
    <property type="entry name" value="TUDOR"/>
    <property type="match status" value="3"/>
</dbReference>
<dbReference type="Gene3D" id="2.30.30.140">
    <property type="match status" value="3"/>
</dbReference>
<keyword evidence="4" id="KW-0744">Spermatogenesis</keyword>
<dbReference type="InterPro" id="IPR050621">
    <property type="entry name" value="Tudor_domain_containing"/>
</dbReference>
<feature type="domain" description="HTH OST-type" evidence="7">
    <location>
        <begin position="12"/>
        <end position="85"/>
    </location>
</feature>
<evidence type="ECO:0000259" key="7">
    <source>
        <dbReference type="PROSITE" id="PS51644"/>
    </source>
</evidence>
<protein>
    <recommendedName>
        <fullName evidence="10">Tudor domain-containing protein 7</fullName>
    </recommendedName>
</protein>
<feature type="region of interest" description="Disordered" evidence="5">
    <location>
        <begin position="214"/>
        <end position="300"/>
    </location>
</feature>
<dbReference type="GO" id="GO:0030154">
    <property type="term" value="P:cell differentiation"/>
    <property type="evidence" value="ECO:0007669"/>
    <property type="project" value="UniProtKB-ARBA"/>
</dbReference>
<accession>A0A7R8UYJ3</accession>
<dbReference type="Pfam" id="PF00567">
    <property type="entry name" value="TUDOR"/>
    <property type="match status" value="3"/>
</dbReference>
<dbReference type="OMA" id="VEYASCE"/>
<dbReference type="OrthoDB" id="10034606at2759"/>
<evidence type="ECO:0008006" key="10">
    <source>
        <dbReference type="Google" id="ProtNLM"/>
    </source>
</evidence>
<sequence>MPKAPTPALPPDAKTTIAMLRALVISQKHPYRINDLQREYKQLEGAGMNSSKYGFQTLEEFLTASGEFDLKEYQGETIITARPNKDTAHMVKMVQRQKSQKFKKQQLRNPTASDQSWNKSSFSTNVYPNLVKDSPKKNRPKHTMKSNGDNNNNHVGPNGQLFGGVVNSKTEKQNNKLQIDLRERLQAKREAVNNTNQGNQQNVDLRDRLNAKRGTNVETTQSHVASRAILAQNNKNRPEKLNLQARIKKSQSGSGNNSPNSPVFTLPTFSPQQQTTNVTKPTSPTVNNIKMNGSNPNNSKVNNRLQRGISAEFAKAASIQDRLKIGQTGTVEMATGNVPSTNNSSSTSDISNNTVIYATKQKNDKQQKQIGKGNIVRTEKKPREKEVSKSQVFQFNPNMDPVTSLAQYCQFRHYAPPDYKFLRTKFSPRIHARVIVNDVLYSTYPDEFDTEFEARVECAKVAVHQIKAEEARCRFPVSTDSDVELAMKIYQELRNHPHGIFCKNIPEFFQKTFQQTLPDHWFTILQSSKQFIMETIVGNNLIVLANMDSSDASSTTSSLADSEFIVLDRINLPWTEKYWNLYITHCTSTTEIWARIVGKDYSDQLDSIMTDVDLSMLTTKTRPTSILCGQIYLVSMSECWHRVRVENMNKSDGKCLCFFIDFGDEEWLPMDQLFVCEPRFLKLPPQAVPLSLYGLEDFAENPNAKIHLDSMLIGKTLIAEILTKKETFEALNDADVDFSSRIQVVLYDTSSNEDVNLNPLLLTKICDDTPPPELRRTGATNVTVTHVNNNGEIFVQVKSIGLSYIQKLISQLVESKFKEEEHQVVLADLKKPESLFFIQDQDDMKWYRGALVTDDNGKIEGNRYNMFYVDYGRTKMTNISRIFRLESLSVALSKFPRQAIKVKLHNLPPISETTVARIRGLLPPESPAIAKVAAHGLVPQVVIYTRFDTKELLVNVNEVIRIEYELEGAADQQPDTQSGAGSDESRCNSAASNHSSNVKSSITVPASPLKSELQKLSDPTCIPPIGEDFNVFVSMASNPGNFVVQPYSEGPKLSELMKSLQEYCLNNEEFIPNDMVEIGQAYAALNEDGIYHRVTVENIFNNSSMVQFLVSFCDFGDFAVLSNDKLKTLPAKFRTLPKQAIMAKLYGVKPKHCDWTVNDCMRFRELTVGQRFASIIRRISNDVVVPNSKVLELELIDVQTDEDIYVHEILINEDRAIADIETE</sequence>
<feature type="region of interest" description="Disordered" evidence="5">
    <location>
        <begin position="970"/>
        <end position="1003"/>
    </location>
</feature>
<feature type="compositionally biased region" description="Low complexity" evidence="5">
    <location>
        <begin position="252"/>
        <end position="262"/>
    </location>
</feature>
<dbReference type="GO" id="GO:0007283">
    <property type="term" value="P:spermatogenesis"/>
    <property type="evidence" value="ECO:0007669"/>
    <property type="project" value="UniProtKB-KW"/>
</dbReference>
<evidence type="ECO:0000256" key="3">
    <source>
        <dbReference type="ARBA" id="ARBA00022737"/>
    </source>
</evidence>
<keyword evidence="4" id="KW-0221">Differentiation</keyword>
<dbReference type="InParanoid" id="A0A7R8UYJ3"/>
<feature type="domain" description="Tudor" evidence="6">
    <location>
        <begin position="621"/>
        <end position="683"/>
    </location>
</feature>
<keyword evidence="3" id="KW-0677">Repeat</keyword>
<reference evidence="8 9" key="1">
    <citation type="submission" date="2020-11" db="EMBL/GenBank/DDBJ databases">
        <authorList>
            <person name="Wallbank WR R."/>
            <person name="Pardo Diaz C."/>
            <person name="Kozak K."/>
            <person name="Martin S."/>
            <person name="Jiggins C."/>
            <person name="Moest M."/>
            <person name="Warren A I."/>
            <person name="Generalovic N T."/>
            <person name="Byers J.R.P. K."/>
            <person name="Montejo-Kovacevich G."/>
            <person name="Yen C E."/>
        </authorList>
    </citation>
    <scope>NUCLEOTIDE SEQUENCE [LARGE SCALE GENOMIC DNA]</scope>
</reference>
<dbReference type="InterPro" id="IPR035437">
    <property type="entry name" value="SNase_OB-fold_sf"/>
</dbReference>
<dbReference type="EMBL" id="LR899012">
    <property type="protein sequence ID" value="CAD7089515.1"/>
    <property type="molecule type" value="Genomic_DNA"/>
</dbReference>
<keyword evidence="9" id="KW-1185">Reference proteome</keyword>
<feature type="compositionally biased region" description="Low complexity" evidence="5">
    <location>
        <begin position="147"/>
        <end position="159"/>
    </location>
</feature>
<comment type="subcellular location">
    <subcellularLocation>
        <location evidence="1">Cytoplasm</location>
    </subcellularLocation>
</comment>
<dbReference type="Proteomes" id="UP000594454">
    <property type="component" value="Chromosome 4"/>
</dbReference>
<organism evidence="8 9">
    <name type="scientific">Hermetia illucens</name>
    <name type="common">Black soldier fly</name>
    <dbReference type="NCBI Taxonomy" id="343691"/>
    <lineage>
        <taxon>Eukaryota</taxon>
        <taxon>Metazoa</taxon>
        <taxon>Ecdysozoa</taxon>
        <taxon>Arthropoda</taxon>
        <taxon>Hexapoda</taxon>
        <taxon>Insecta</taxon>
        <taxon>Pterygota</taxon>
        <taxon>Neoptera</taxon>
        <taxon>Endopterygota</taxon>
        <taxon>Diptera</taxon>
        <taxon>Brachycera</taxon>
        <taxon>Stratiomyomorpha</taxon>
        <taxon>Stratiomyidae</taxon>
        <taxon>Hermetiinae</taxon>
        <taxon>Hermetia</taxon>
    </lineage>
</organism>
<evidence type="ECO:0000259" key="6">
    <source>
        <dbReference type="PROSITE" id="PS50304"/>
    </source>
</evidence>
<dbReference type="AlphaFoldDB" id="A0A7R8UYJ3"/>
<evidence type="ECO:0000256" key="4">
    <source>
        <dbReference type="ARBA" id="ARBA00022871"/>
    </source>
</evidence>
<dbReference type="Gene3D" id="3.30.420.610">
    <property type="entry name" value="LOTUS domain-like"/>
    <property type="match status" value="2"/>
</dbReference>
<dbReference type="FunCoup" id="A0A7R8UYJ3">
    <property type="interactions" value="129"/>
</dbReference>
<dbReference type="SUPFAM" id="SSF63748">
    <property type="entry name" value="Tudor/PWWP/MBT"/>
    <property type="match status" value="3"/>
</dbReference>
<dbReference type="Gene3D" id="3.30.160.20">
    <property type="match status" value="1"/>
</dbReference>
<dbReference type="PROSITE" id="PS51644">
    <property type="entry name" value="HTH_OST"/>
    <property type="match status" value="1"/>
</dbReference>
<feature type="compositionally biased region" description="Polar residues" evidence="5">
    <location>
        <begin position="987"/>
        <end position="1003"/>
    </location>
</feature>
<evidence type="ECO:0000313" key="8">
    <source>
        <dbReference type="EMBL" id="CAD7089515.1"/>
    </source>
</evidence>
<evidence type="ECO:0000256" key="1">
    <source>
        <dbReference type="ARBA" id="ARBA00004496"/>
    </source>
</evidence>
<dbReference type="SUPFAM" id="SSF54768">
    <property type="entry name" value="dsRNA-binding domain-like"/>
    <property type="match status" value="1"/>
</dbReference>
<dbReference type="PANTHER" id="PTHR22948:SF29">
    <property type="entry name" value="FI02030P-RELATED"/>
    <property type="match status" value="1"/>
</dbReference>
<dbReference type="Gene3D" id="2.40.50.90">
    <property type="match status" value="2"/>
</dbReference>
<dbReference type="PANTHER" id="PTHR22948">
    <property type="entry name" value="TUDOR DOMAIN CONTAINING PROTEIN"/>
    <property type="match status" value="1"/>
</dbReference>
<evidence type="ECO:0000256" key="2">
    <source>
        <dbReference type="ARBA" id="ARBA00022490"/>
    </source>
</evidence>
<dbReference type="Pfam" id="PF12872">
    <property type="entry name" value="OST-HTH"/>
    <property type="match status" value="1"/>
</dbReference>
<name>A0A7R8UYJ3_HERIL</name>
<evidence type="ECO:0000256" key="5">
    <source>
        <dbReference type="SAM" id="MobiDB-lite"/>
    </source>
</evidence>
<evidence type="ECO:0000313" key="9">
    <source>
        <dbReference type="Proteomes" id="UP000594454"/>
    </source>
</evidence>
<keyword evidence="2" id="KW-0963">Cytoplasm</keyword>
<feature type="compositionally biased region" description="Polar residues" evidence="5">
    <location>
        <begin position="107"/>
        <end position="127"/>
    </location>
</feature>
<feature type="domain" description="Tudor" evidence="6">
    <location>
        <begin position="829"/>
        <end position="892"/>
    </location>
</feature>
<feature type="domain" description="Tudor" evidence="6">
    <location>
        <begin position="1075"/>
        <end position="1136"/>
    </location>
</feature>
<dbReference type="InterPro" id="IPR002999">
    <property type="entry name" value="Tudor"/>
</dbReference>
<feature type="region of interest" description="Disordered" evidence="5">
    <location>
        <begin position="95"/>
        <end position="165"/>
    </location>
</feature>
<dbReference type="InterPro" id="IPR025605">
    <property type="entry name" value="OST-HTH/LOTUS_dom"/>
</dbReference>
<dbReference type="GO" id="GO:0005737">
    <property type="term" value="C:cytoplasm"/>
    <property type="evidence" value="ECO:0007669"/>
    <property type="project" value="UniProtKB-SubCell"/>
</dbReference>
<dbReference type="SMART" id="SM00333">
    <property type="entry name" value="TUDOR"/>
    <property type="match status" value="2"/>
</dbReference>